<comment type="caution">
    <text evidence="2">The sequence shown here is derived from an EMBL/GenBank/DDBJ whole genome shotgun (WGS) entry which is preliminary data.</text>
</comment>
<dbReference type="Proteomes" id="UP001372338">
    <property type="component" value="Unassembled WGS sequence"/>
</dbReference>
<evidence type="ECO:0000259" key="1">
    <source>
        <dbReference type="Pfam" id="PF13966"/>
    </source>
</evidence>
<dbReference type="InterPro" id="IPR026960">
    <property type="entry name" value="RVT-Znf"/>
</dbReference>
<evidence type="ECO:0000313" key="3">
    <source>
        <dbReference type="Proteomes" id="UP001372338"/>
    </source>
</evidence>
<evidence type="ECO:0000313" key="2">
    <source>
        <dbReference type="EMBL" id="KAK7243973.1"/>
    </source>
</evidence>
<proteinExistence type="predicted"/>
<sequence>MAKKLSHGKYHLLSNLLNEADLDKKVADFVDVNGNWNISLLLQLLPLQVVHRISAMCPPIQGAADSSGWNPCMDGLFTIKSSYAAVCGLTEDSNSKVFKQIWSWRGPQRIRLLLWKICNEALLTNEARARRHMAASASCSLCTNHDESILHALRDCGSIKEVWLNFISSSKRNVFYSLSLQDWLLLNFDNCGTS</sequence>
<accession>A0AAN9E014</accession>
<gene>
    <name evidence="2" type="ORF">RIF29_38788</name>
</gene>
<dbReference type="AlphaFoldDB" id="A0AAN9E014"/>
<feature type="domain" description="Reverse transcriptase zinc-binding" evidence="1">
    <location>
        <begin position="77"/>
        <end position="163"/>
    </location>
</feature>
<keyword evidence="3" id="KW-1185">Reference proteome</keyword>
<dbReference type="EMBL" id="JAYWIO010000008">
    <property type="protein sequence ID" value="KAK7243973.1"/>
    <property type="molecule type" value="Genomic_DNA"/>
</dbReference>
<reference evidence="2 3" key="1">
    <citation type="submission" date="2024-01" db="EMBL/GenBank/DDBJ databases">
        <title>The genomes of 5 underutilized Papilionoideae crops provide insights into root nodulation and disease resistanc.</title>
        <authorList>
            <person name="Yuan L."/>
        </authorList>
    </citation>
    <scope>NUCLEOTIDE SEQUENCE [LARGE SCALE GENOMIC DNA]</scope>
    <source>
        <strain evidence="2">ZHUSHIDOU_FW_LH</strain>
        <tissue evidence="2">Leaf</tissue>
    </source>
</reference>
<name>A0AAN9E014_CROPI</name>
<protein>
    <recommendedName>
        <fullName evidence="1">Reverse transcriptase zinc-binding domain-containing protein</fullName>
    </recommendedName>
</protein>
<organism evidence="2 3">
    <name type="scientific">Crotalaria pallida</name>
    <name type="common">Smooth rattlebox</name>
    <name type="synonym">Crotalaria striata</name>
    <dbReference type="NCBI Taxonomy" id="3830"/>
    <lineage>
        <taxon>Eukaryota</taxon>
        <taxon>Viridiplantae</taxon>
        <taxon>Streptophyta</taxon>
        <taxon>Embryophyta</taxon>
        <taxon>Tracheophyta</taxon>
        <taxon>Spermatophyta</taxon>
        <taxon>Magnoliopsida</taxon>
        <taxon>eudicotyledons</taxon>
        <taxon>Gunneridae</taxon>
        <taxon>Pentapetalae</taxon>
        <taxon>rosids</taxon>
        <taxon>fabids</taxon>
        <taxon>Fabales</taxon>
        <taxon>Fabaceae</taxon>
        <taxon>Papilionoideae</taxon>
        <taxon>50 kb inversion clade</taxon>
        <taxon>genistoids sensu lato</taxon>
        <taxon>core genistoids</taxon>
        <taxon>Crotalarieae</taxon>
        <taxon>Crotalaria</taxon>
    </lineage>
</organism>
<dbReference type="Pfam" id="PF13966">
    <property type="entry name" value="zf-RVT"/>
    <property type="match status" value="1"/>
</dbReference>